<dbReference type="Gene3D" id="3.90.150.10">
    <property type="entry name" value="Variant Surface Glycoprotein, subunit A domain 1"/>
    <property type="match status" value="1"/>
</dbReference>
<evidence type="ECO:0000256" key="5">
    <source>
        <dbReference type="ARBA" id="ARBA00023180"/>
    </source>
</evidence>
<proteinExistence type="predicted"/>
<keyword evidence="4" id="KW-0472">Membrane</keyword>
<evidence type="ECO:0000259" key="8">
    <source>
        <dbReference type="Pfam" id="PF00913"/>
    </source>
</evidence>
<dbReference type="GO" id="GO:0005886">
    <property type="term" value="C:plasma membrane"/>
    <property type="evidence" value="ECO:0007669"/>
    <property type="project" value="UniProtKB-SubCell"/>
</dbReference>
<evidence type="ECO:0000256" key="1">
    <source>
        <dbReference type="ARBA" id="ARBA00004609"/>
    </source>
</evidence>
<dbReference type="SUPFAM" id="SSF58087">
    <property type="entry name" value="Variant surface glycoprotein (N-terminal domain)"/>
    <property type="match status" value="1"/>
</dbReference>
<evidence type="ECO:0000256" key="6">
    <source>
        <dbReference type="ARBA" id="ARBA00023288"/>
    </source>
</evidence>
<evidence type="ECO:0000256" key="7">
    <source>
        <dbReference type="SAM" id="SignalP"/>
    </source>
</evidence>
<dbReference type="GO" id="GO:0042783">
    <property type="term" value="P:symbiont-mediated evasion of host immune response"/>
    <property type="evidence" value="ECO:0007669"/>
    <property type="project" value="InterPro"/>
</dbReference>
<evidence type="ECO:0000256" key="2">
    <source>
        <dbReference type="ARBA" id="ARBA00022475"/>
    </source>
</evidence>
<dbReference type="Pfam" id="PF00913">
    <property type="entry name" value="Trypan_glycop"/>
    <property type="match status" value="1"/>
</dbReference>
<protein>
    <submittedName>
        <fullName evidence="9">Variant surface glycoprotein 1782</fullName>
    </submittedName>
</protein>
<keyword evidence="5" id="KW-0325">Glycoprotein</keyword>
<sequence length="295" mass="30887">MIRTGLTLFSLLYFSEHGDAASAGDALNSAAAQKICDFSAKAKKAAARAAAKLSNTASYLKAINVATARLTAYAVKSPGWATQALILAAYLRAQADRHLTDLGTKMTTAVKAAGQVSYASGRIDEVILLFKNAQHSTPSSGLCLSQTKQANSAAAKTVTAGCQSTDLTQEIAGETDFEQEAKQAFTTSTELTGGANGNCALTAAVQTAYKKDTGTMVLLDGLIEIANTGGFATNNIKKRATETDILKPIALSYTATHNYLSATDTAQTLDANGLEKLLKPDAVGRKLKVTINSFY</sequence>
<keyword evidence="3" id="KW-0336">GPI-anchor</keyword>
<keyword evidence="2" id="KW-1003">Cell membrane</keyword>
<evidence type="ECO:0000256" key="3">
    <source>
        <dbReference type="ARBA" id="ARBA00022622"/>
    </source>
</evidence>
<dbReference type="GO" id="GO:0098552">
    <property type="term" value="C:side of membrane"/>
    <property type="evidence" value="ECO:0007669"/>
    <property type="project" value="UniProtKB-KW"/>
</dbReference>
<feature type="domain" description="Trypanosome variant surface glycoprotein A-type N-terminal" evidence="8">
    <location>
        <begin position="11"/>
        <end position="276"/>
    </location>
</feature>
<reference evidence="9" key="2">
    <citation type="journal article" date="2014" name="Mol. Biochem. Parasitol.">
        <title>Capturing the variant surface glycoprotein repertoire (the VSGnome) of Trypanosoma brucei Lister 427.</title>
        <authorList>
            <person name="Cross G.A."/>
            <person name="Kim H.S."/>
            <person name="Wickstead B."/>
        </authorList>
    </citation>
    <scope>NUCLEOTIDE SEQUENCE</scope>
    <source>
        <strain evidence="9">Lister 427</strain>
    </source>
</reference>
<evidence type="ECO:0000313" key="9">
    <source>
        <dbReference type="EMBL" id="AGH60692.1"/>
    </source>
</evidence>
<reference evidence="9" key="1">
    <citation type="submission" date="2013-02" db="EMBL/GenBank/DDBJ databases">
        <authorList>
            <person name="Cross G.A.M."/>
            <person name="Kim H.-S."/>
            <person name="Wickstead B."/>
        </authorList>
    </citation>
    <scope>NUCLEOTIDE SEQUENCE</scope>
    <source>
        <strain evidence="9">Lister 427</strain>
    </source>
</reference>
<keyword evidence="7" id="KW-0732">Signal</keyword>
<organism evidence="9">
    <name type="scientific">Trypanosoma brucei</name>
    <dbReference type="NCBI Taxonomy" id="5691"/>
    <lineage>
        <taxon>Eukaryota</taxon>
        <taxon>Discoba</taxon>
        <taxon>Euglenozoa</taxon>
        <taxon>Kinetoplastea</taxon>
        <taxon>Metakinetoplastina</taxon>
        <taxon>Trypanosomatida</taxon>
        <taxon>Trypanosomatidae</taxon>
        <taxon>Trypanosoma</taxon>
    </lineage>
</organism>
<name>M4T0Z4_9TRYP</name>
<evidence type="ECO:0000256" key="4">
    <source>
        <dbReference type="ARBA" id="ARBA00023136"/>
    </source>
</evidence>
<feature type="chain" id="PRO_5004058152" evidence="7">
    <location>
        <begin position="21"/>
        <end position="295"/>
    </location>
</feature>
<feature type="signal peptide" evidence="7">
    <location>
        <begin position="1"/>
        <end position="20"/>
    </location>
</feature>
<comment type="subcellular location">
    <subcellularLocation>
        <location evidence="1">Cell membrane</location>
        <topology evidence="1">Lipid-anchor</topology>
        <topology evidence="1">GPI-anchor</topology>
    </subcellularLocation>
</comment>
<dbReference type="InterPro" id="IPR001812">
    <property type="entry name" value="Trypano_VSG_A_N_dom"/>
</dbReference>
<dbReference type="AlphaFoldDB" id="M4T0Z4"/>
<keyword evidence="6" id="KW-0449">Lipoprotein</keyword>
<dbReference type="EMBL" id="KC613261">
    <property type="protein sequence ID" value="AGH60692.1"/>
    <property type="molecule type" value="Genomic_DNA"/>
</dbReference>
<accession>M4T0Z4</accession>